<dbReference type="GO" id="GO:0045277">
    <property type="term" value="C:respiratory chain complex IV"/>
    <property type="evidence" value="ECO:0007669"/>
    <property type="project" value="UniProtKB-UniRule"/>
</dbReference>
<dbReference type="Pfam" id="PF02935">
    <property type="entry name" value="COX7C"/>
    <property type="match status" value="1"/>
</dbReference>
<evidence type="ECO:0000313" key="9">
    <source>
        <dbReference type="Proteomes" id="UP000054988"/>
    </source>
</evidence>
<gene>
    <name evidence="8" type="ORF">WG66_13459</name>
</gene>
<dbReference type="InterPro" id="IPR036636">
    <property type="entry name" value="COX7C/Cox8_sf"/>
</dbReference>
<comment type="pathway">
    <text evidence="2 7">Energy metabolism; oxidative phosphorylation.</text>
</comment>
<dbReference type="GO" id="GO:0006123">
    <property type="term" value="P:mitochondrial electron transport, cytochrome c to oxygen"/>
    <property type="evidence" value="ECO:0007669"/>
    <property type="project" value="UniProtKB-UniRule"/>
</dbReference>
<keyword evidence="4 7" id="KW-0999">Mitochondrion inner membrane</keyword>
<evidence type="ECO:0000256" key="4">
    <source>
        <dbReference type="ARBA" id="ARBA00022792"/>
    </source>
</evidence>
<sequence length="82" mass="8939">MLAAVARTVVRRPIARSFQTSAPSRSASHGEYHHLPFAWPHSSSARTKFAVSIASFMGLGFAIPFVAAGFQIKPEQGLREEI</sequence>
<evidence type="ECO:0000256" key="1">
    <source>
        <dbReference type="ARBA" id="ARBA00004434"/>
    </source>
</evidence>
<dbReference type="InterPro" id="IPR004202">
    <property type="entry name" value="COX7C/Cox8"/>
</dbReference>
<evidence type="ECO:0000256" key="2">
    <source>
        <dbReference type="ARBA" id="ARBA00004673"/>
    </source>
</evidence>
<accession>A0A0W0FCQ3</accession>
<comment type="subunit">
    <text evidence="7">Component of the cytochrome c oxidase (complex IV, CIV), a multisubunit enzyme composed of a catalytic core of 3 subunits and several supernumerary subunits. The complex exists as a monomer or a dimer and forms supercomplexes (SCs) in the inner mitochondrial membrane with ubiquinol-cytochrome c oxidoreductase (cytochrome b-c1 complex, complex III, CIII).</text>
</comment>
<evidence type="ECO:0000256" key="5">
    <source>
        <dbReference type="ARBA" id="ARBA00023128"/>
    </source>
</evidence>
<evidence type="ECO:0000256" key="7">
    <source>
        <dbReference type="RuleBase" id="RU368123"/>
    </source>
</evidence>
<dbReference type="UniPathway" id="UPA00705"/>
<organism evidence="8 9">
    <name type="scientific">Moniliophthora roreri</name>
    <name type="common">Frosty pod rot fungus</name>
    <name type="synonym">Monilia roreri</name>
    <dbReference type="NCBI Taxonomy" id="221103"/>
    <lineage>
        <taxon>Eukaryota</taxon>
        <taxon>Fungi</taxon>
        <taxon>Dikarya</taxon>
        <taxon>Basidiomycota</taxon>
        <taxon>Agaricomycotina</taxon>
        <taxon>Agaricomycetes</taxon>
        <taxon>Agaricomycetidae</taxon>
        <taxon>Agaricales</taxon>
        <taxon>Marasmiineae</taxon>
        <taxon>Marasmiaceae</taxon>
        <taxon>Moniliophthora</taxon>
    </lineage>
</organism>
<protein>
    <recommendedName>
        <fullName evidence="7">Cytochrome c oxidase subunit 8, mitochondrial</fullName>
    </recommendedName>
    <alternativeName>
        <fullName evidence="7">Cytochrome c oxidase polypeptide VIII</fullName>
    </alternativeName>
</protein>
<dbReference type="Proteomes" id="UP000054988">
    <property type="component" value="Unassembled WGS sequence"/>
</dbReference>
<reference evidence="8 9" key="1">
    <citation type="submission" date="2015-12" db="EMBL/GenBank/DDBJ databases">
        <title>Draft genome sequence of Moniliophthora roreri, the causal agent of frosty pod rot of cacao.</title>
        <authorList>
            <person name="Aime M.C."/>
            <person name="Diaz-Valderrama J.R."/>
            <person name="Kijpornyongpan T."/>
            <person name="Phillips-Mora W."/>
        </authorList>
    </citation>
    <scope>NUCLEOTIDE SEQUENCE [LARGE SCALE GENOMIC DNA]</scope>
    <source>
        <strain evidence="8 9">MCA 2952</strain>
    </source>
</reference>
<comment type="caution">
    <text evidence="8">The sequence shown here is derived from an EMBL/GenBank/DDBJ whole genome shotgun (WGS) entry which is preliminary data.</text>
</comment>
<keyword evidence="5 7" id="KW-0496">Mitochondrion</keyword>
<dbReference type="eggNOG" id="ENOG502SWJW">
    <property type="taxonomic scope" value="Eukaryota"/>
</dbReference>
<keyword evidence="7" id="KW-1133">Transmembrane helix</keyword>
<evidence type="ECO:0000256" key="6">
    <source>
        <dbReference type="ARBA" id="ARBA00023136"/>
    </source>
</evidence>
<keyword evidence="6 7" id="KW-0472">Membrane</keyword>
<dbReference type="AlphaFoldDB" id="A0A0W0FCQ3"/>
<keyword evidence="7" id="KW-0809">Transit peptide</keyword>
<dbReference type="GO" id="GO:0005743">
    <property type="term" value="C:mitochondrial inner membrane"/>
    <property type="evidence" value="ECO:0007669"/>
    <property type="project" value="UniProtKB-SubCell"/>
</dbReference>
<feature type="transmembrane region" description="Helical" evidence="7">
    <location>
        <begin position="49"/>
        <end position="70"/>
    </location>
</feature>
<proteinExistence type="inferred from homology"/>
<name>A0A0W0FCQ3_MONRR</name>
<comment type="function">
    <text evidence="7">Component of the cytochrome c oxidase, the last enzyme in the mitochondrial electron transport chain which drives oxidative phosphorylation. The respiratory chain contains 3 multisubunit complexes succinate dehydrogenase (complex II, CII), ubiquinol-cytochrome c oxidoreductase (cytochrome b-c1 complex, complex III, CIII) and cytochrome c oxidase (complex IV, CIV), that cooperate to transfer electrons derived from NADH and succinate to molecular oxygen, creating an electrochemical gradient over the inner membrane that drives transmembrane transport and the ATP synthase. Cytochrome c oxidase is the component of the respiratory chain that catalyzes the reduction of oxygen to water. Electrons originating from reduced cytochrome c in the intermembrane space (IMS) are transferred via the dinuclear copper A center (CU(A)) of subunit 2 and heme A of subunit 1 to the active site in subunit 1, a binuclear center (BNC) formed by heme A3 and copper B (CU(B)). The BNC reduces molecular oxygen to 2 water molecules using 4 electrons from cytochrome c in the IMS and 4 protons from the mitochondrial matrix.</text>
</comment>
<comment type="similarity">
    <text evidence="3 7">Belongs to the cytochrome c oxidase VIIc family.</text>
</comment>
<comment type="subcellular location">
    <subcellularLocation>
        <location evidence="1 7">Mitochondrion inner membrane</location>
        <topology evidence="1 7">Single-pass membrane protein</topology>
    </subcellularLocation>
</comment>
<dbReference type="Gene3D" id="4.10.49.10">
    <property type="entry name" value="Cytochrome c oxidase subunit VIIc"/>
    <property type="match status" value="1"/>
</dbReference>
<keyword evidence="7" id="KW-0812">Transmembrane</keyword>
<evidence type="ECO:0000256" key="3">
    <source>
        <dbReference type="ARBA" id="ARBA00010514"/>
    </source>
</evidence>
<dbReference type="EMBL" id="LATX01002123">
    <property type="protein sequence ID" value="KTB34033.1"/>
    <property type="molecule type" value="Genomic_DNA"/>
</dbReference>
<evidence type="ECO:0000313" key="8">
    <source>
        <dbReference type="EMBL" id="KTB34033.1"/>
    </source>
</evidence>